<dbReference type="Proteomes" id="UP000032303">
    <property type="component" value="Chromosome 1"/>
</dbReference>
<keyword evidence="10" id="KW-1185">Reference proteome</keyword>
<dbReference type="STRING" id="658445.H744_1c0307"/>
<dbReference type="InterPro" id="IPR036188">
    <property type="entry name" value="FAD/NAD-bd_sf"/>
</dbReference>
<evidence type="ECO:0000313" key="10">
    <source>
        <dbReference type="Proteomes" id="UP000032303"/>
    </source>
</evidence>
<evidence type="ECO:0000256" key="1">
    <source>
        <dbReference type="ARBA" id="ARBA00004814"/>
    </source>
</evidence>
<evidence type="ECO:0000259" key="8">
    <source>
        <dbReference type="Pfam" id="PF01593"/>
    </source>
</evidence>
<dbReference type="PRINTS" id="PR00419">
    <property type="entry name" value="ADXRDTASE"/>
</dbReference>
<dbReference type="Gene3D" id="3.50.50.60">
    <property type="entry name" value="FAD/NAD(P)-binding domain"/>
    <property type="match status" value="1"/>
</dbReference>
<comment type="pathway">
    <text evidence="1">Plant hormone metabolism; auxin biosynthesis.</text>
</comment>
<dbReference type="AlphaFoldDB" id="A0A0C5WGK6"/>
<evidence type="ECO:0000256" key="4">
    <source>
        <dbReference type="ARBA" id="ARBA00017871"/>
    </source>
</evidence>
<keyword evidence="5" id="KW-0073">Auxin biosynthesis</keyword>
<dbReference type="InterPro" id="IPR002937">
    <property type="entry name" value="Amino_oxidase"/>
</dbReference>
<dbReference type="SUPFAM" id="SSF51905">
    <property type="entry name" value="FAD/NAD(P)-binding domain"/>
    <property type="match status" value="1"/>
</dbReference>
<protein>
    <recommendedName>
        <fullName evidence="4">Tryptophan 2-monooxygenase</fullName>
        <ecNumber evidence="3">1.13.12.3</ecNumber>
    </recommendedName>
</protein>
<dbReference type="PATRIC" id="fig|658445.3.peg.336"/>
<comment type="catalytic activity">
    <reaction evidence="6">
        <text>L-tryptophan + O2 = indole-3-acetamide + CO2 + H2O</text>
        <dbReference type="Rhea" id="RHEA:16165"/>
        <dbReference type="ChEBI" id="CHEBI:15377"/>
        <dbReference type="ChEBI" id="CHEBI:15379"/>
        <dbReference type="ChEBI" id="CHEBI:16031"/>
        <dbReference type="ChEBI" id="CHEBI:16526"/>
        <dbReference type="ChEBI" id="CHEBI:57912"/>
        <dbReference type="EC" id="1.13.12.3"/>
    </reaction>
</comment>
<reference evidence="9 10" key="1">
    <citation type="submission" date="2013-05" db="EMBL/GenBank/DDBJ databases">
        <title>Complete genome sequence of the lipase-producing bacterium Photobacterium gaetbulicola Gung47.</title>
        <authorList>
            <person name="Kim Y.-O."/>
        </authorList>
    </citation>
    <scope>NUCLEOTIDE SEQUENCE [LARGE SCALE GENOMIC DNA]</scope>
    <source>
        <strain evidence="9 10">Gung47</strain>
    </source>
</reference>
<dbReference type="PANTHER" id="PTHR10742">
    <property type="entry name" value="FLAVIN MONOAMINE OXIDASE"/>
    <property type="match status" value="1"/>
</dbReference>
<gene>
    <name evidence="9" type="ORF">H744_1c0307</name>
</gene>
<evidence type="ECO:0000256" key="3">
    <source>
        <dbReference type="ARBA" id="ARBA00012535"/>
    </source>
</evidence>
<dbReference type="InterPro" id="IPR050281">
    <property type="entry name" value="Flavin_monoamine_oxidase"/>
</dbReference>
<accession>A0A0C5WGK6</accession>
<dbReference type="EMBL" id="CP005973">
    <property type="protein sequence ID" value="AJR05332.1"/>
    <property type="molecule type" value="Genomic_DNA"/>
</dbReference>
<dbReference type="Pfam" id="PF01593">
    <property type="entry name" value="Amino_oxidase"/>
    <property type="match status" value="1"/>
</dbReference>
<name>A0A0C5WGK6_9GAMM</name>
<dbReference type="EC" id="1.13.12.3" evidence="3"/>
<feature type="domain" description="Amine oxidase" evidence="8">
    <location>
        <begin position="66"/>
        <end position="402"/>
    </location>
</feature>
<proteinExistence type="inferred from homology"/>
<organism evidence="9 10">
    <name type="scientific">Photobacterium gaetbulicola Gung47</name>
    <dbReference type="NCBI Taxonomy" id="658445"/>
    <lineage>
        <taxon>Bacteria</taxon>
        <taxon>Pseudomonadati</taxon>
        <taxon>Pseudomonadota</taxon>
        <taxon>Gammaproteobacteria</taxon>
        <taxon>Vibrionales</taxon>
        <taxon>Vibrionaceae</taxon>
        <taxon>Photobacterium</taxon>
    </lineage>
</organism>
<dbReference type="KEGG" id="pgb:H744_1c0307"/>
<dbReference type="OrthoDB" id="9766402at2"/>
<evidence type="ECO:0000256" key="5">
    <source>
        <dbReference type="ARBA" id="ARBA00023070"/>
    </source>
</evidence>
<evidence type="ECO:0000313" key="9">
    <source>
        <dbReference type="EMBL" id="AJR05332.1"/>
    </source>
</evidence>
<dbReference type="HOGENOM" id="CLU_645379_0_0_6"/>
<dbReference type="PANTHER" id="PTHR10742:SF410">
    <property type="entry name" value="LYSINE-SPECIFIC HISTONE DEMETHYLASE 2"/>
    <property type="match status" value="1"/>
</dbReference>
<sequence>MSAHTYPGNQSISLGAGCDDGKHRRRHHGRATLRVDNFKEKFTMDRQQNNEIDLNQRIAILGAGAAGLTAAEALKQKGYQHITVFERTDHAGGKCLSVDIAAKTYELGAGILTENNTVPLRLAKKYAIPFERAHFGQSIFVDQNGQPIPSQSLALKLKVLWQLFFRYRRILKRYNELASPGFRNLSPAITLPFDQFSKKYKISDLANVFSLFLSSFGYCYSDHVPTAYVLKYVNWKTIVAYLKNQVYTFPNGIQGLWTRVARQHDVRFKAEISQISRAETITIDTESGREEFDKLIVTTPLDETALFMDLSLQEQTLFKKIQYLDYQTILCTVNNFVEKTGYVPENFCREREGHPVFWYYRHAGQPVYSFYVLTDKNISEKEVTDNLRTFVHQMGGEIESVHQFIHWKYFPHVETDELNKGFYDKLNQLQGNQHTFYAGEILNFSCVGFTSEYAEYIVNQHF</sequence>
<dbReference type="GO" id="GO:0009851">
    <property type="term" value="P:auxin biosynthetic process"/>
    <property type="evidence" value="ECO:0007669"/>
    <property type="project" value="UniProtKB-KW"/>
</dbReference>
<evidence type="ECO:0000256" key="7">
    <source>
        <dbReference type="SAM" id="MobiDB-lite"/>
    </source>
</evidence>
<dbReference type="GO" id="GO:0050361">
    <property type="term" value="F:tryptophan 2-monooxygenase activity"/>
    <property type="evidence" value="ECO:0007669"/>
    <property type="project" value="UniProtKB-EC"/>
</dbReference>
<feature type="region of interest" description="Disordered" evidence="7">
    <location>
        <begin position="1"/>
        <end position="28"/>
    </location>
</feature>
<evidence type="ECO:0000256" key="2">
    <source>
        <dbReference type="ARBA" id="ARBA00005833"/>
    </source>
</evidence>
<comment type="similarity">
    <text evidence="2">Belongs to the tryptophan 2-monooxygenase family.</text>
</comment>
<evidence type="ECO:0000256" key="6">
    <source>
        <dbReference type="ARBA" id="ARBA00047321"/>
    </source>
</evidence>
<dbReference type="Gene3D" id="3.30.70.1990">
    <property type="match status" value="1"/>
</dbReference>
<dbReference type="Gene3D" id="1.10.405.20">
    <property type="match status" value="1"/>
</dbReference>